<dbReference type="InterPro" id="IPR013249">
    <property type="entry name" value="RNA_pol_sigma70_r4_t2"/>
</dbReference>
<feature type="domain" description="RNA polymerase sigma factor 70 region 4 type 2" evidence="6">
    <location>
        <begin position="151"/>
        <end position="196"/>
    </location>
</feature>
<dbReference type="SUPFAM" id="SSF88659">
    <property type="entry name" value="Sigma3 and sigma4 domains of RNA polymerase sigma factors"/>
    <property type="match status" value="1"/>
</dbReference>
<dbReference type="InterPro" id="IPR039425">
    <property type="entry name" value="RNA_pol_sigma-70-like"/>
</dbReference>
<keyword evidence="8" id="KW-1185">Reference proteome</keyword>
<evidence type="ECO:0000259" key="6">
    <source>
        <dbReference type="Pfam" id="PF08281"/>
    </source>
</evidence>
<dbReference type="Pfam" id="PF08281">
    <property type="entry name" value="Sigma70_r4_2"/>
    <property type="match status" value="1"/>
</dbReference>
<sequence>MLWGKYLRKLNICLILLPYFYIVTQTNTKDESTYLSLFKSGDPEAFTYFFNCYWEELYTVAYRHMRDEDTAKDLVQEVYIQIWEKRHLINSDYLSLRPYFFRVLKNKVLNYYASEKVRKEVVEQMLYRMENTVIAGDSSSVYRQLEHIVEESVANLRGLMKTVYQMRTDNYSITQIAQKLGIAEQTVKNYLSEARAILKKELTQRFADHDNLLTLLITYHLIHDFLM</sequence>
<accession>A0A4R6WIT0</accession>
<evidence type="ECO:0000256" key="1">
    <source>
        <dbReference type="ARBA" id="ARBA00010641"/>
    </source>
</evidence>
<gene>
    <name evidence="7" type="ORF">CLV99_1518</name>
</gene>
<evidence type="ECO:0000259" key="5">
    <source>
        <dbReference type="Pfam" id="PF04542"/>
    </source>
</evidence>
<dbReference type="InterPro" id="IPR013325">
    <property type="entry name" value="RNA_pol_sigma_r2"/>
</dbReference>
<dbReference type="InterPro" id="IPR007627">
    <property type="entry name" value="RNA_pol_sigma70_r2"/>
</dbReference>
<evidence type="ECO:0000313" key="7">
    <source>
        <dbReference type="EMBL" id="TDQ80064.1"/>
    </source>
</evidence>
<comment type="caution">
    <text evidence="7">The sequence shown here is derived from an EMBL/GenBank/DDBJ whole genome shotgun (WGS) entry which is preliminary data.</text>
</comment>
<dbReference type="Proteomes" id="UP000295292">
    <property type="component" value="Unassembled WGS sequence"/>
</dbReference>
<dbReference type="AlphaFoldDB" id="A0A4R6WIT0"/>
<evidence type="ECO:0000313" key="8">
    <source>
        <dbReference type="Proteomes" id="UP000295292"/>
    </source>
</evidence>
<dbReference type="GO" id="GO:0006352">
    <property type="term" value="P:DNA-templated transcription initiation"/>
    <property type="evidence" value="ECO:0007669"/>
    <property type="project" value="InterPro"/>
</dbReference>
<feature type="domain" description="RNA polymerase sigma-70 region 2" evidence="5">
    <location>
        <begin position="51"/>
        <end position="116"/>
    </location>
</feature>
<organism evidence="7 8">
    <name type="scientific">Sphingobacterium yanglingense</name>
    <dbReference type="NCBI Taxonomy" id="1437280"/>
    <lineage>
        <taxon>Bacteria</taxon>
        <taxon>Pseudomonadati</taxon>
        <taxon>Bacteroidota</taxon>
        <taxon>Sphingobacteriia</taxon>
        <taxon>Sphingobacteriales</taxon>
        <taxon>Sphingobacteriaceae</taxon>
        <taxon>Sphingobacterium</taxon>
    </lineage>
</organism>
<dbReference type="PANTHER" id="PTHR43133">
    <property type="entry name" value="RNA POLYMERASE ECF-TYPE SIGMA FACTO"/>
    <property type="match status" value="1"/>
</dbReference>
<dbReference type="EMBL" id="SNYV01000011">
    <property type="protein sequence ID" value="TDQ80064.1"/>
    <property type="molecule type" value="Genomic_DNA"/>
</dbReference>
<dbReference type="GO" id="GO:0003677">
    <property type="term" value="F:DNA binding"/>
    <property type="evidence" value="ECO:0007669"/>
    <property type="project" value="InterPro"/>
</dbReference>
<name>A0A4R6WIT0_9SPHI</name>
<keyword evidence="2" id="KW-0805">Transcription regulation</keyword>
<reference evidence="7 8" key="1">
    <citation type="submission" date="2019-03" db="EMBL/GenBank/DDBJ databases">
        <title>Genomic Encyclopedia of Archaeal and Bacterial Type Strains, Phase II (KMG-II): from individual species to whole genera.</title>
        <authorList>
            <person name="Goeker M."/>
        </authorList>
    </citation>
    <scope>NUCLEOTIDE SEQUENCE [LARGE SCALE GENOMIC DNA]</scope>
    <source>
        <strain evidence="7 8">DSM 28353</strain>
    </source>
</reference>
<dbReference type="InterPro" id="IPR013324">
    <property type="entry name" value="RNA_pol_sigma_r3/r4-like"/>
</dbReference>
<protein>
    <submittedName>
        <fullName evidence="7">RNA polymerase sigma-70 factor (ECF subfamily)</fullName>
    </submittedName>
</protein>
<keyword evidence="4" id="KW-0804">Transcription</keyword>
<dbReference type="NCBIfam" id="TIGR02937">
    <property type="entry name" value="sigma70-ECF"/>
    <property type="match status" value="1"/>
</dbReference>
<dbReference type="OrthoDB" id="679904at2"/>
<evidence type="ECO:0000256" key="3">
    <source>
        <dbReference type="ARBA" id="ARBA00023082"/>
    </source>
</evidence>
<proteinExistence type="inferred from homology"/>
<comment type="similarity">
    <text evidence="1">Belongs to the sigma-70 factor family. ECF subfamily.</text>
</comment>
<dbReference type="PANTHER" id="PTHR43133:SF46">
    <property type="entry name" value="RNA POLYMERASE SIGMA-70 FACTOR ECF SUBFAMILY"/>
    <property type="match status" value="1"/>
</dbReference>
<dbReference type="GO" id="GO:0016987">
    <property type="term" value="F:sigma factor activity"/>
    <property type="evidence" value="ECO:0007669"/>
    <property type="project" value="UniProtKB-KW"/>
</dbReference>
<keyword evidence="3" id="KW-0731">Sigma factor</keyword>
<dbReference type="Gene3D" id="1.10.1740.10">
    <property type="match status" value="1"/>
</dbReference>
<evidence type="ECO:0000256" key="4">
    <source>
        <dbReference type="ARBA" id="ARBA00023163"/>
    </source>
</evidence>
<dbReference type="SUPFAM" id="SSF88946">
    <property type="entry name" value="Sigma2 domain of RNA polymerase sigma factors"/>
    <property type="match status" value="1"/>
</dbReference>
<dbReference type="Gene3D" id="1.10.10.10">
    <property type="entry name" value="Winged helix-like DNA-binding domain superfamily/Winged helix DNA-binding domain"/>
    <property type="match status" value="1"/>
</dbReference>
<dbReference type="InterPro" id="IPR014284">
    <property type="entry name" value="RNA_pol_sigma-70_dom"/>
</dbReference>
<dbReference type="InterPro" id="IPR036388">
    <property type="entry name" value="WH-like_DNA-bd_sf"/>
</dbReference>
<evidence type="ECO:0000256" key="2">
    <source>
        <dbReference type="ARBA" id="ARBA00023015"/>
    </source>
</evidence>
<dbReference type="Pfam" id="PF04542">
    <property type="entry name" value="Sigma70_r2"/>
    <property type="match status" value="1"/>
</dbReference>